<evidence type="ECO:0000256" key="1">
    <source>
        <dbReference type="ARBA" id="ARBA00022460"/>
    </source>
</evidence>
<organism evidence="5 6">
    <name type="scientific">Leptosia nina</name>
    <dbReference type="NCBI Taxonomy" id="320188"/>
    <lineage>
        <taxon>Eukaryota</taxon>
        <taxon>Metazoa</taxon>
        <taxon>Ecdysozoa</taxon>
        <taxon>Arthropoda</taxon>
        <taxon>Hexapoda</taxon>
        <taxon>Insecta</taxon>
        <taxon>Pterygota</taxon>
        <taxon>Neoptera</taxon>
        <taxon>Endopterygota</taxon>
        <taxon>Lepidoptera</taxon>
        <taxon>Glossata</taxon>
        <taxon>Ditrysia</taxon>
        <taxon>Papilionoidea</taxon>
        <taxon>Pieridae</taxon>
        <taxon>Pierinae</taxon>
        <taxon>Leptosia</taxon>
    </lineage>
</organism>
<gene>
    <name evidence="5" type="ORF">LNINA_LOCUS6793</name>
</gene>
<dbReference type="Proteomes" id="UP001497472">
    <property type="component" value="Unassembled WGS sequence"/>
</dbReference>
<dbReference type="PANTHER" id="PTHR10380">
    <property type="entry name" value="CUTICLE PROTEIN"/>
    <property type="match status" value="1"/>
</dbReference>
<dbReference type="AlphaFoldDB" id="A0AAV1JFW4"/>
<dbReference type="InterPro" id="IPR031311">
    <property type="entry name" value="CHIT_BIND_RR_consensus"/>
</dbReference>
<feature type="region of interest" description="Disordered" evidence="4">
    <location>
        <begin position="199"/>
        <end position="224"/>
    </location>
</feature>
<reference evidence="5 6" key="1">
    <citation type="submission" date="2023-11" db="EMBL/GenBank/DDBJ databases">
        <authorList>
            <person name="Okamura Y."/>
        </authorList>
    </citation>
    <scope>NUCLEOTIDE SEQUENCE [LARGE SCALE GENOMIC DNA]</scope>
</reference>
<dbReference type="PROSITE" id="PS00233">
    <property type="entry name" value="CHIT_BIND_RR_1"/>
    <property type="match status" value="1"/>
</dbReference>
<evidence type="ECO:0000256" key="3">
    <source>
        <dbReference type="PROSITE-ProRule" id="PRU00497"/>
    </source>
</evidence>
<dbReference type="InterPro" id="IPR000618">
    <property type="entry name" value="Insect_cuticle"/>
</dbReference>
<evidence type="ECO:0008006" key="7">
    <source>
        <dbReference type="Google" id="ProtNLM"/>
    </source>
</evidence>
<sequence length="369" mass="35006">MPQVSCQILNAFVIYDTKCHKDDISKGQLEVEKITLYCGNVFKRNPRLDSPEAESKARIHSDSFSTHKAFLLSALTALVSCGRLEPQYLPPRPGSGFGGGGAGGAGGSNALGAGGAGNGGLGGGFGGGSGGGFGGGSGGNQGLGGGFGGGSGFGGGASGNSNFGGSGGANIPIVKYENVNNGDGTYRFSYETGNGIQAQESGAPRAQGPEGPAVTAEGGFSFRTPEGQQISLSYTADENGFHPVGDHLPTPPPIPEAILQSIEFNKRNPSSEGAYNGGSGSGSGNFGGSGSGSGSYGGSGSGSGGFGGSGSGSNGFGGSGSGGSGFGGSGGAGGFKGSGNGFGGSGSGSGFGGSGSGSGSGGAGGGYHY</sequence>
<comment type="caution">
    <text evidence="5">The sequence shown here is derived from an EMBL/GenBank/DDBJ whole genome shotgun (WGS) entry which is preliminary data.</text>
</comment>
<keyword evidence="2" id="KW-0732">Signal</keyword>
<proteinExistence type="predicted"/>
<name>A0AAV1JFW4_9NEOP</name>
<evidence type="ECO:0000313" key="5">
    <source>
        <dbReference type="EMBL" id="CAK1547311.1"/>
    </source>
</evidence>
<evidence type="ECO:0000313" key="6">
    <source>
        <dbReference type="Proteomes" id="UP001497472"/>
    </source>
</evidence>
<dbReference type="EMBL" id="CAVLEF010000009">
    <property type="protein sequence ID" value="CAK1547311.1"/>
    <property type="molecule type" value="Genomic_DNA"/>
</dbReference>
<evidence type="ECO:0000256" key="2">
    <source>
        <dbReference type="ARBA" id="ARBA00022729"/>
    </source>
</evidence>
<dbReference type="InterPro" id="IPR050468">
    <property type="entry name" value="Cuticle_Struct_Prot"/>
</dbReference>
<protein>
    <recommendedName>
        <fullName evidence="7">Pupal cuticle protein 20-like</fullName>
    </recommendedName>
</protein>
<dbReference type="PROSITE" id="PS51155">
    <property type="entry name" value="CHIT_BIND_RR_2"/>
    <property type="match status" value="1"/>
</dbReference>
<dbReference type="GO" id="GO:0062129">
    <property type="term" value="C:chitin-based extracellular matrix"/>
    <property type="evidence" value="ECO:0007669"/>
    <property type="project" value="TreeGrafter"/>
</dbReference>
<keyword evidence="6" id="KW-1185">Reference proteome</keyword>
<dbReference type="PRINTS" id="PR00947">
    <property type="entry name" value="CUTICLE"/>
</dbReference>
<dbReference type="Pfam" id="PF00379">
    <property type="entry name" value="Chitin_bind_4"/>
    <property type="match status" value="1"/>
</dbReference>
<evidence type="ECO:0000256" key="4">
    <source>
        <dbReference type="SAM" id="MobiDB-lite"/>
    </source>
</evidence>
<accession>A0AAV1JFW4</accession>
<dbReference type="GO" id="GO:0008010">
    <property type="term" value="F:structural constituent of chitin-based larval cuticle"/>
    <property type="evidence" value="ECO:0007669"/>
    <property type="project" value="TreeGrafter"/>
</dbReference>
<keyword evidence="1 3" id="KW-0193">Cuticle</keyword>
<feature type="region of interest" description="Disordered" evidence="4">
    <location>
        <begin position="290"/>
        <end position="369"/>
    </location>
</feature>
<dbReference type="PANTHER" id="PTHR10380:SF173">
    <property type="entry name" value="CUTICULAR PROTEIN 47EF, ISOFORM C-RELATED"/>
    <property type="match status" value="1"/>
</dbReference>